<organism evidence="3 4">
    <name type="scientific">Allacma fusca</name>
    <dbReference type="NCBI Taxonomy" id="39272"/>
    <lineage>
        <taxon>Eukaryota</taxon>
        <taxon>Metazoa</taxon>
        <taxon>Ecdysozoa</taxon>
        <taxon>Arthropoda</taxon>
        <taxon>Hexapoda</taxon>
        <taxon>Collembola</taxon>
        <taxon>Symphypleona</taxon>
        <taxon>Sminthuridae</taxon>
        <taxon>Allacma</taxon>
    </lineage>
</organism>
<reference evidence="3" key="1">
    <citation type="submission" date="2021-06" db="EMBL/GenBank/DDBJ databases">
        <authorList>
            <person name="Hodson N. C."/>
            <person name="Mongue J. A."/>
            <person name="Jaron S. K."/>
        </authorList>
    </citation>
    <scope>NUCLEOTIDE SEQUENCE</scope>
</reference>
<evidence type="ECO:0000256" key="1">
    <source>
        <dbReference type="ARBA" id="ARBA00022603"/>
    </source>
</evidence>
<gene>
    <name evidence="3" type="ORF">AFUS01_LOCUS39650</name>
</gene>
<evidence type="ECO:0008006" key="5">
    <source>
        <dbReference type="Google" id="ProtNLM"/>
    </source>
</evidence>
<dbReference type="EMBL" id="CAJVCH010553036">
    <property type="protein sequence ID" value="CAG7829806.1"/>
    <property type="molecule type" value="Genomic_DNA"/>
</dbReference>
<dbReference type="InterPro" id="IPR050602">
    <property type="entry name" value="Malonyl-ACP_OMT"/>
</dbReference>
<dbReference type="GO" id="GO:0032981">
    <property type="term" value="P:mitochondrial respiratory chain complex I assembly"/>
    <property type="evidence" value="ECO:0007669"/>
    <property type="project" value="TreeGrafter"/>
</dbReference>
<name>A0A8J2LWW3_9HEXA</name>
<proteinExistence type="predicted"/>
<comment type="caution">
    <text evidence="3">The sequence shown here is derived from an EMBL/GenBank/DDBJ whole genome shotgun (WGS) entry which is preliminary data.</text>
</comment>
<dbReference type="GO" id="GO:0005739">
    <property type="term" value="C:mitochondrion"/>
    <property type="evidence" value="ECO:0007669"/>
    <property type="project" value="TreeGrafter"/>
</dbReference>
<dbReference type="GO" id="GO:0032259">
    <property type="term" value="P:methylation"/>
    <property type="evidence" value="ECO:0007669"/>
    <property type="project" value="UniProtKB-KW"/>
</dbReference>
<dbReference type="PANTHER" id="PTHR13090">
    <property type="entry name" value="ARGININE-HYDROXYLASE NDUFAF5, MITOCHONDRIAL"/>
    <property type="match status" value="1"/>
</dbReference>
<dbReference type="OrthoDB" id="16816at2759"/>
<dbReference type="PANTHER" id="PTHR13090:SF1">
    <property type="entry name" value="ARGININE-HYDROXYLASE NDUFAF5, MITOCHONDRIAL"/>
    <property type="match status" value="1"/>
</dbReference>
<dbReference type="AlphaFoldDB" id="A0A8J2LWW3"/>
<sequence>MVLSGLTLHWVNELPKTLFRINQILKPDGVFLGAMFGCQTLFELRCALQLGELEREGGMAAHISPFAQVQDIGGLLNINGFTMLTIVSVYFL</sequence>
<dbReference type="Proteomes" id="UP000708208">
    <property type="component" value="Unassembled WGS sequence"/>
</dbReference>
<accession>A0A8J2LWW3</accession>
<keyword evidence="1" id="KW-0489">Methyltransferase</keyword>
<evidence type="ECO:0000313" key="3">
    <source>
        <dbReference type="EMBL" id="CAG7829806.1"/>
    </source>
</evidence>
<keyword evidence="4" id="KW-1185">Reference proteome</keyword>
<evidence type="ECO:0000256" key="2">
    <source>
        <dbReference type="ARBA" id="ARBA00022679"/>
    </source>
</evidence>
<dbReference type="GO" id="GO:0008168">
    <property type="term" value="F:methyltransferase activity"/>
    <property type="evidence" value="ECO:0007669"/>
    <property type="project" value="UniProtKB-KW"/>
</dbReference>
<evidence type="ECO:0000313" key="4">
    <source>
        <dbReference type="Proteomes" id="UP000708208"/>
    </source>
</evidence>
<protein>
    <recommendedName>
        <fullName evidence="5">Methyltransferase type 11 domain-containing protein</fullName>
    </recommendedName>
</protein>
<keyword evidence="2" id="KW-0808">Transferase</keyword>